<dbReference type="InterPro" id="IPR030678">
    <property type="entry name" value="Peptide/Ni-bd"/>
</dbReference>
<proteinExistence type="predicted"/>
<protein>
    <submittedName>
        <fullName evidence="2">ABC transporter substrate-binding protein</fullName>
    </submittedName>
</protein>
<reference evidence="3" key="1">
    <citation type="journal article" date="2019" name="Int. J. Syst. Evol. Microbiol.">
        <title>The Global Catalogue of Microorganisms (GCM) 10K type strain sequencing project: providing services to taxonomists for standard genome sequencing and annotation.</title>
        <authorList>
            <consortium name="The Broad Institute Genomics Platform"/>
            <consortium name="The Broad Institute Genome Sequencing Center for Infectious Disease"/>
            <person name="Wu L."/>
            <person name="Ma J."/>
        </authorList>
    </citation>
    <scope>NUCLEOTIDE SEQUENCE [LARGE SCALE GENOMIC DNA]</scope>
    <source>
        <strain evidence="3">YIM 94188</strain>
    </source>
</reference>
<evidence type="ECO:0000313" key="2">
    <source>
        <dbReference type="EMBL" id="MFC5728900.1"/>
    </source>
</evidence>
<dbReference type="Proteomes" id="UP001596072">
    <property type="component" value="Unassembled WGS sequence"/>
</dbReference>
<dbReference type="Gene3D" id="3.40.190.10">
    <property type="entry name" value="Periplasmic binding protein-like II"/>
    <property type="match status" value="1"/>
</dbReference>
<dbReference type="Gene3D" id="3.10.105.10">
    <property type="entry name" value="Dipeptide-binding Protein, Domain 3"/>
    <property type="match status" value="1"/>
</dbReference>
<evidence type="ECO:0000259" key="1">
    <source>
        <dbReference type="Pfam" id="PF00496"/>
    </source>
</evidence>
<accession>A0ABW0ZD46</accession>
<sequence>MREAGKSGAVAPRNLKVIHVLLQERFTMNHMNRRALRGAVALIAALSLAACSPGGADESSDAGALVGTDSLPATKLTTLKAAWSYQDMTLDPATYYGSVAFSTMGAVYEGLVQYEARTGEIIPQLATDWTISPDGLVYTFTLRDDATFHDGTPVDSSAFKYSFQRFIDLQGAPSYMLADVVALEAPDPQTFVIRLGKPNNALLDYLASYVGPKAMSETLLEANKGADNSQTFLVKNDAGSGPYELADVVIDKGLTLVAAPDYWGEPPTIPEIQISVVPDITDQVLRLRNGDLDLIESQVPPNLSTELRKDRDLAVTMYASVVKPTVWIKDEGIFQDEEVRTALIQAVNRDVIAKGAFGDEATASKSLIPITMVGGDGESDNPGYDPSKLTEVMSDLGEVDPVVIGYRESLARDALAAQLLQTQLQAAGLNSTVRGYGPEFYGFAADTSKAPDLMVLGINSDANTPAAWLKAYFATDGSLTMNGVSVPEGDRALDAAIAATDPDEAAELYDQAATAYADSAYFFTLADVKSYIYSNKAVGPVPYTAANPFGAFFPKVGQTP</sequence>
<keyword evidence="3" id="KW-1185">Reference proteome</keyword>
<dbReference type="EMBL" id="JBHSNS010000002">
    <property type="protein sequence ID" value="MFC5728900.1"/>
    <property type="molecule type" value="Genomic_DNA"/>
</dbReference>
<dbReference type="InterPro" id="IPR000914">
    <property type="entry name" value="SBP_5_dom"/>
</dbReference>
<feature type="domain" description="Solute-binding protein family 5" evidence="1">
    <location>
        <begin position="120"/>
        <end position="477"/>
    </location>
</feature>
<gene>
    <name evidence="2" type="ORF">ACFPQB_08215</name>
</gene>
<evidence type="ECO:0000313" key="3">
    <source>
        <dbReference type="Proteomes" id="UP001596072"/>
    </source>
</evidence>
<organism evidence="2 3">
    <name type="scientific">Nocardioides vastitatis</name>
    <dbReference type="NCBI Taxonomy" id="2568655"/>
    <lineage>
        <taxon>Bacteria</taxon>
        <taxon>Bacillati</taxon>
        <taxon>Actinomycetota</taxon>
        <taxon>Actinomycetes</taxon>
        <taxon>Propionibacteriales</taxon>
        <taxon>Nocardioidaceae</taxon>
        <taxon>Nocardioides</taxon>
    </lineage>
</organism>
<dbReference type="RefSeq" id="WP_136435106.1">
    <property type="nucleotide sequence ID" value="NZ_JBHSNS010000002.1"/>
</dbReference>
<comment type="caution">
    <text evidence="2">The sequence shown here is derived from an EMBL/GenBank/DDBJ whole genome shotgun (WGS) entry which is preliminary data.</text>
</comment>
<dbReference type="InterPro" id="IPR039424">
    <property type="entry name" value="SBP_5"/>
</dbReference>
<name>A0ABW0ZD46_9ACTN</name>
<dbReference type="SUPFAM" id="SSF53850">
    <property type="entry name" value="Periplasmic binding protein-like II"/>
    <property type="match status" value="1"/>
</dbReference>
<dbReference type="PIRSF" id="PIRSF002741">
    <property type="entry name" value="MppA"/>
    <property type="match status" value="1"/>
</dbReference>
<dbReference type="Pfam" id="PF00496">
    <property type="entry name" value="SBP_bac_5"/>
    <property type="match status" value="1"/>
</dbReference>
<dbReference type="PANTHER" id="PTHR30290">
    <property type="entry name" value="PERIPLASMIC BINDING COMPONENT OF ABC TRANSPORTER"/>
    <property type="match status" value="1"/>
</dbReference>